<reference evidence="1 2" key="1">
    <citation type="journal article" date="2015" name="Genome Announc.">
        <title>Complete Genome Sequence of the Type Strain Corynebacterium mustelae DSM 45274, Isolated from Various Tissues of a Male Ferret with Lethal Sepsis.</title>
        <authorList>
            <person name="Ruckert C."/>
            <person name="Eimer J."/>
            <person name="Winkler A."/>
            <person name="Tauch A."/>
        </authorList>
    </citation>
    <scope>NUCLEOTIDE SEQUENCE [LARGE SCALE GENOMIC DNA]</scope>
    <source>
        <strain evidence="1 2">DSM 45274</strain>
    </source>
</reference>
<evidence type="ECO:0000313" key="1">
    <source>
        <dbReference type="EMBL" id="AKK06334.1"/>
    </source>
</evidence>
<dbReference type="InterPro" id="IPR046136">
    <property type="entry name" value="DUF6138"/>
</dbReference>
<accession>A0A0G3GYU3</accession>
<dbReference type="AlphaFoldDB" id="A0A0G3GYU3"/>
<dbReference type="RefSeq" id="WP_052844643.1">
    <property type="nucleotide sequence ID" value="NZ_CP011542.1"/>
</dbReference>
<protein>
    <submittedName>
        <fullName evidence="1">Uncharacterized protein</fullName>
    </submittedName>
</protein>
<organism evidence="1 2">
    <name type="scientific">Corynebacterium mustelae</name>
    <dbReference type="NCBI Taxonomy" id="571915"/>
    <lineage>
        <taxon>Bacteria</taxon>
        <taxon>Bacillati</taxon>
        <taxon>Actinomycetota</taxon>
        <taxon>Actinomycetes</taxon>
        <taxon>Mycobacteriales</taxon>
        <taxon>Corynebacteriaceae</taxon>
        <taxon>Corynebacterium</taxon>
    </lineage>
</organism>
<dbReference type="PATRIC" id="fig|571915.4.peg.2142"/>
<name>A0A0G3GYU3_9CORY</name>
<gene>
    <name evidence="1" type="ORF">CMUST_10090</name>
</gene>
<reference evidence="2" key="2">
    <citation type="submission" date="2015-05" db="EMBL/GenBank/DDBJ databases">
        <title>Complete genome sequence of Corynebacterium mustelae DSM 45274, isolated from various tissues of a male ferret with lethal sepsis.</title>
        <authorList>
            <person name="Ruckert C."/>
            <person name="Albersmeier A."/>
            <person name="Winkler A."/>
            <person name="Tauch A."/>
        </authorList>
    </citation>
    <scope>NUCLEOTIDE SEQUENCE [LARGE SCALE GENOMIC DNA]</scope>
    <source>
        <strain evidence="2">DSM 45274</strain>
    </source>
</reference>
<evidence type="ECO:0000313" key="2">
    <source>
        <dbReference type="Proteomes" id="UP000035199"/>
    </source>
</evidence>
<proteinExistence type="predicted"/>
<dbReference type="Pfam" id="PF19635">
    <property type="entry name" value="DUF6138"/>
    <property type="match status" value="1"/>
</dbReference>
<dbReference type="EMBL" id="CP011542">
    <property type="protein sequence ID" value="AKK06334.1"/>
    <property type="molecule type" value="Genomic_DNA"/>
</dbReference>
<sequence>MFRVAATDFDANPTAIPESFFHFSCTVAREIFDQVTVLGSPLAKQLQKTGSMDLPRINTAQANDVLATITIKEESEENYRIALEYLCQILDIADFPRSFSFKFRGPRKEYLKGLACNCINQFFTSAAAYPQLHPLIADYTRSAMRLDEWYLNLSDSAYIPLVCDLVDYEHQYNHHAFIKAYIQRHGFTPDALRILASCPEAEHVPAYAKRVAHAEILKTILTLPDDTRCGE</sequence>
<keyword evidence="2" id="KW-1185">Reference proteome</keyword>
<dbReference type="KEGG" id="cmv:CMUST_10090"/>
<dbReference type="Proteomes" id="UP000035199">
    <property type="component" value="Chromosome"/>
</dbReference>
<dbReference type="OrthoDB" id="1089802at2"/>